<feature type="region of interest" description="Disordered" evidence="9">
    <location>
        <begin position="488"/>
        <end position="528"/>
    </location>
</feature>
<evidence type="ECO:0000256" key="5">
    <source>
        <dbReference type="ARBA" id="ARBA00023136"/>
    </source>
</evidence>
<keyword evidence="7 8" id="KW-0807">Transducer</keyword>
<dbReference type="PRINTS" id="PR00237">
    <property type="entry name" value="GPCRRHODOPSN"/>
</dbReference>
<evidence type="ECO:0000256" key="9">
    <source>
        <dbReference type="SAM" id="MobiDB-lite"/>
    </source>
</evidence>
<reference evidence="14" key="1">
    <citation type="submission" date="2017-02" db="UniProtKB">
        <authorList>
            <consortium name="WormBaseParasite"/>
        </authorList>
    </citation>
    <scope>IDENTIFICATION</scope>
</reference>
<evidence type="ECO:0000256" key="7">
    <source>
        <dbReference type="ARBA" id="ARBA00023224"/>
    </source>
</evidence>
<accession>A0A0R3VUS3</accession>
<dbReference type="GO" id="GO:0016020">
    <property type="term" value="C:membrane"/>
    <property type="evidence" value="ECO:0007669"/>
    <property type="project" value="UniProtKB-SubCell"/>
</dbReference>
<sequence length="896" mass="102227">MLDFSDLFSTEILPSLENGSTFPGDLLYSIYGDAYFSSHRIVWVRVLLILLYALFAVIGVTTNAAVVFFLLIWHPKSLRNITNRFVLALAISDIFMSGFNMPMQAYYEMQERVYFSNLACQLVFSTFGLPMHISCLVILVIGIDRYNIIVYPLHRRMPRSSASLTLFAIAVISVISVIPIAIFNKSSQAVTRLEDGQREPMEYHYCVEQWPSPEIRLCYTIFTFTVQFFLPLLLTATLYTRIYFRLHERRFRKRDLERKKRTNKILIAIVICFFICWTPWNVFSIILEVYAYRAQKRNPTNVFPLFEGTQSNMSDVVSLKSLLSSSRESGLVFLQKDLNASIRPPRSFERKYNISDIVPQSRLLLGGHAKIIDLILKLLAMCSGCLNPCLYGCMTDTMRLLMKRVIVRFQRTRTLSLTRLRGSLREFPDNLTSDRSSIKTHAFRKYRRNAFGTPVYNIHCCGFQFIVRTGFHQHNEQVKNIFDAKRKSDITEPKTSTSSKRTRRLQRCSTNDKTPPYPSGEKEGYGGDPKFPEYQTGQNQLGTQQVNHNLQHLDLASFTFLNRESATLSIIESSTKRTSLLPSSFYDKTPRSSFMVDAGKQQDSGSANSKSDQTFLRVSPLAPVVTVREPTSTFEEEIPCKDEGTTRSLKTSPVHHFQNNRHQKLVNIEVYTPPPCLSTCTPPIDSFRRRSSSKGVPKACRTLAPLEEVSTCGNPMESPTMLEHNWIQRQEGKAVPAPPTAAAVLKRDRFKRSVSISCDNESSRGSTSANNRHSFQMRRQSTYEVFRLKKSPMTPEPEKNLSVALKEGSTESESVISDDFAHFHKMVLQDERLKVNLASKKPRKSHPTISTLTVSVKPQPRKHSVFSARLNRSWPSKSANRPTRALSNENNERVGK</sequence>
<dbReference type="EMBL" id="UYRS01000218">
    <property type="protein sequence ID" value="VDK22445.1"/>
    <property type="molecule type" value="Genomic_DNA"/>
</dbReference>
<evidence type="ECO:0000256" key="4">
    <source>
        <dbReference type="ARBA" id="ARBA00023040"/>
    </source>
</evidence>
<reference evidence="12 13" key="2">
    <citation type="submission" date="2018-11" db="EMBL/GenBank/DDBJ databases">
        <authorList>
            <consortium name="Pathogen Informatics"/>
        </authorList>
    </citation>
    <scope>NUCLEOTIDE SEQUENCE [LARGE SCALE GENOMIC DNA]</scope>
</reference>
<dbReference type="CDD" id="cd15203">
    <property type="entry name" value="7tmA_NPYR-like"/>
    <property type="match status" value="1"/>
</dbReference>
<dbReference type="Proteomes" id="UP000282613">
    <property type="component" value="Unassembled WGS sequence"/>
</dbReference>
<dbReference type="Pfam" id="PF00001">
    <property type="entry name" value="7tm_1"/>
    <property type="match status" value="1"/>
</dbReference>
<evidence type="ECO:0000256" key="2">
    <source>
        <dbReference type="ARBA" id="ARBA00022692"/>
    </source>
</evidence>
<dbReference type="STRING" id="60517.A0A0R3VUS3"/>
<organism evidence="14">
    <name type="scientific">Taenia asiatica</name>
    <name type="common">Asian tapeworm</name>
    <dbReference type="NCBI Taxonomy" id="60517"/>
    <lineage>
        <taxon>Eukaryota</taxon>
        <taxon>Metazoa</taxon>
        <taxon>Spiralia</taxon>
        <taxon>Lophotrochozoa</taxon>
        <taxon>Platyhelminthes</taxon>
        <taxon>Cestoda</taxon>
        <taxon>Eucestoda</taxon>
        <taxon>Cyclophyllidea</taxon>
        <taxon>Taeniidae</taxon>
        <taxon>Taenia</taxon>
    </lineage>
</organism>
<dbReference type="OrthoDB" id="9046662at2759"/>
<comment type="similarity">
    <text evidence="8">Belongs to the G-protein coupled receptor 1 family.</text>
</comment>
<feature type="transmembrane region" description="Helical" evidence="10">
    <location>
        <begin position="122"/>
        <end position="143"/>
    </location>
</feature>
<dbReference type="InterPro" id="IPR017452">
    <property type="entry name" value="GPCR_Rhodpsn_7TM"/>
</dbReference>
<feature type="compositionally biased region" description="Polar residues" evidence="9">
    <location>
        <begin position="847"/>
        <end position="856"/>
    </location>
</feature>
<dbReference type="PANTHER" id="PTHR24235:SF29">
    <property type="entry name" value="GH23382P"/>
    <property type="match status" value="1"/>
</dbReference>
<name>A0A0R3VUS3_TAEAS</name>
<comment type="subcellular location">
    <subcellularLocation>
        <location evidence="1">Membrane</location>
        <topology evidence="1">Multi-pass membrane protein</topology>
    </subcellularLocation>
</comment>
<keyword evidence="3 10" id="KW-1133">Transmembrane helix</keyword>
<keyword evidence="4 8" id="KW-0297">G-protein coupled receptor</keyword>
<feature type="transmembrane region" description="Helical" evidence="10">
    <location>
        <begin position="46"/>
        <end position="73"/>
    </location>
</feature>
<feature type="transmembrane region" description="Helical" evidence="10">
    <location>
        <begin position="265"/>
        <end position="292"/>
    </location>
</feature>
<protein>
    <submittedName>
        <fullName evidence="14">G_PROTEIN_RECEP_F1_2 domain-containing protein</fullName>
    </submittedName>
</protein>
<dbReference type="InterPro" id="IPR000276">
    <property type="entry name" value="GPCR_Rhodpsn"/>
</dbReference>
<evidence type="ECO:0000256" key="10">
    <source>
        <dbReference type="SAM" id="Phobius"/>
    </source>
</evidence>
<dbReference type="PROSITE" id="PS50262">
    <property type="entry name" value="G_PROTEIN_RECEP_F1_2"/>
    <property type="match status" value="1"/>
</dbReference>
<feature type="transmembrane region" description="Helical" evidence="10">
    <location>
        <begin position="164"/>
        <end position="183"/>
    </location>
</feature>
<dbReference type="SMART" id="SM01381">
    <property type="entry name" value="7TM_GPCR_Srsx"/>
    <property type="match status" value="1"/>
</dbReference>
<feature type="transmembrane region" description="Helical" evidence="10">
    <location>
        <begin position="85"/>
        <end position="102"/>
    </location>
</feature>
<feature type="region of interest" description="Disordered" evidence="9">
    <location>
        <begin position="756"/>
        <end position="775"/>
    </location>
</feature>
<dbReference type="AlphaFoldDB" id="A0A0R3VUS3"/>
<evidence type="ECO:0000313" key="12">
    <source>
        <dbReference type="EMBL" id="VDK22445.1"/>
    </source>
</evidence>
<dbReference type="PANTHER" id="PTHR24235">
    <property type="entry name" value="NEUROPEPTIDE Y RECEPTOR"/>
    <property type="match status" value="1"/>
</dbReference>
<dbReference type="WBParaSite" id="TASK_0000109301-mRNA-1">
    <property type="protein sequence ID" value="TASK_0000109301-mRNA-1"/>
    <property type="gene ID" value="TASK_0000109301"/>
</dbReference>
<keyword evidence="5 10" id="KW-0472">Membrane</keyword>
<keyword evidence="13" id="KW-1185">Reference proteome</keyword>
<feature type="compositionally biased region" description="Polar residues" evidence="9">
    <location>
        <begin position="873"/>
        <end position="889"/>
    </location>
</feature>
<dbReference type="Gene3D" id="1.20.1070.10">
    <property type="entry name" value="Rhodopsin 7-helix transmembrane proteins"/>
    <property type="match status" value="1"/>
</dbReference>
<evidence type="ECO:0000259" key="11">
    <source>
        <dbReference type="PROSITE" id="PS50262"/>
    </source>
</evidence>
<dbReference type="GO" id="GO:0004930">
    <property type="term" value="F:G protein-coupled receptor activity"/>
    <property type="evidence" value="ECO:0007669"/>
    <property type="project" value="UniProtKB-KW"/>
</dbReference>
<dbReference type="PROSITE" id="PS00237">
    <property type="entry name" value="G_PROTEIN_RECEP_F1_1"/>
    <property type="match status" value="1"/>
</dbReference>
<keyword evidence="6 8" id="KW-0675">Receptor</keyword>
<evidence type="ECO:0000313" key="13">
    <source>
        <dbReference type="Proteomes" id="UP000282613"/>
    </source>
</evidence>
<evidence type="ECO:0000256" key="6">
    <source>
        <dbReference type="ARBA" id="ARBA00023170"/>
    </source>
</evidence>
<evidence type="ECO:0000256" key="1">
    <source>
        <dbReference type="ARBA" id="ARBA00004141"/>
    </source>
</evidence>
<proteinExistence type="inferred from homology"/>
<dbReference type="SUPFAM" id="SSF81321">
    <property type="entry name" value="Family A G protein-coupled receptor-like"/>
    <property type="match status" value="1"/>
</dbReference>
<feature type="region of interest" description="Disordered" evidence="9">
    <location>
        <begin position="840"/>
        <end position="896"/>
    </location>
</feature>
<evidence type="ECO:0000313" key="14">
    <source>
        <dbReference type="WBParaSite" id="TASK_0000109301-mRNA-1"/>
    </source>
</evidence>
<feature type="domain" description="G-protein coupled receptors family 1 profile" evidence="11">
    <location>
        <begin position="64"/>
        <end position="391"/>
    </location>
</feature>
<evidence type="ECO:0000256" key="8">
    <source>
        <dbReference type="RuleBase" id="RU000688"/>
    </source>
</evidence>
<gene>
    <name evidence="12" type="ORF">TASK_LOCUS1094</name>
</gene>
<keyword evidence="2 8" id="KW-0812">Transmembrane</keyword>
<evidence type="ECO:0000256" key="3">
    <source>
        <dbReference type="ARBA" id="ARBA00022989"/>
    </source>
</evidence>
<feature type="transmembrane region" description="Helical" evidence="10">
    <location>
        <begin position="219"/>
        <end position="244"/>
    </location>
</feature>